<comment type="subcellular location">
    <subcellularLocation>
        <location evidence="1">Membrane</location>
        <topology evidence="1">Multi-pass membrane protein</topology>
    </subcellularLocation>
</comment>
<feature type="transmembrane region" description="Helical" evidence="5">
    <location>
        <begin position="282"/>
        <end position="301"/>
    </location>
</feature>
<evidence type="ECO:0000259" key="6">
    <source>
        <dbReference type="Pfam" id="PF04932"/>
    </source>
</evidence>
<feature type="transmembrane region" description="Helical" evidence="5">
    <location>
        <begin position="307"/>
        <end position="328"/>
    </location>
</feature>
<dbReference type="Proteomes" id="UP001606305">
    <property type="component" value="Unassembled WGS sequence"/>
</dbReference>
<feature type="transmembrane region" description="Helical" evidence="5">
    <location>
        <begin position="340"/>
        <end position="361"/>
    </location>
</feature>
<comment type="caution">
    <text evidence="7">The sequence shown here is derived from an EMBL/GenBank/DDBJ whole genome shotgun (WGS) entry which is preliminary data.</text>
</comment>
<dbReference type="Pfam" id="PF04932">
    <property type="entry name" value="Wzy_C"/>
    <property type="match status" value="1"/>
</dbReference>
<feature type="transmembrane region" description="Helical" evidence="5">
    <location>
        <begin position="42"/>
        <end position="61"/>
    </location>
</feature>
<sequence length="504" mass="54190">MGVWRAPRRKTMGEYAISGVLILGGGVFLLLLGAVLALAPEFIAKVSAVFLLVTALIIGALARTSRPLSDGFLGKWVTLLLAALAFWPSFLLVKSGGLPAIDGRRIVVGGTLLVAIYLFVSRREVMARFQGASGVLRVGAWLVGLYGFWRFASCFSSPAPMFSLVQVIWEVFYYYAFYFLGYLFFSSDRMRDRQHTVLLYLMIVIALYACVERVIGKNILVSLAPRNDEFSSIVNSMGSSRIRDGQFRAQGTFEHPLLLAEFASVAACFAVAYVVWPGRSTFLRLVASGAFLGALVSAYLSGSRSSYISLVAGIGAVVVLRVFGAQIGKSLSSMVFARRLAIMLLGGLTLSGALIVLPYIAKGNSFADQASSEGRLVMLKTGMPVIASSPFFGEGPGTGASIAGLRVRDDLVTLDNYLLAVTLESGVPALVLFIAIFLYPAWRCFMAVTEGAGKAAPFLAAVTGSMLAVLATRIILWMPFNLSFIFLFAGVALAQCEALRRGKV</sequence>
<evidence type="ECO:0000256" key="3">
    <source>
        <dbReference type="ARBA" id="ARBA00022989"/>
    </source>
</evidence>
<evidence type="ECO:0000313" key="8">
    <source>
        <dbReference type="Proteomes" id="UP001606305"/>
    </source>
</evidence>
<dbReference type="PANTHER" id="PTHR37422">
    <property type="entry name" value="TEICHURONIC ACID BIOSYNTHESIS PROTEIN TUAE"/>
    <property type="match status" value="1"/>
</dbReference>
<dbReference type="InterPro" id="IPR007016">
    <property type="entry name" value="O-antigen_ligase-rel_domated"/>
</dbReference>
<organism evidence="7 8">
    <name type="scientific">Pelomonas nitida</name>
    <dbReference type="NCBI Taxonomy" id="3299027"/>
    <lineage>
        <taxon>Bacteria</taxon>
        <taxon>Pseudomonadati</taxon>
        <taxon>Pseudomonadota</taxon>
        <taxon>Betaproteobacteria</taxon>
        <taxon>Burkholderiales</taxon>
        <taxon>Sphaerotilaceae</taxon>
        <taxon>Roseateles</taxon>
    </lineage>
</organism>
<evidence type="ECO:0000313" key="7">
    <source>
        <dbReference type="EMBL" id="MFG6456824.1"/>
    </source>
</evidence>
<dbReference type="GO" id="GO:0016874">
    <property type="term" value="F:ligase activity"/>
    <property type="evidence" value="ECO:0007669"/>
    <property type="project" value="UniProtKB-KW"/>
</dbReference>
<gene>
    <name evidence="7" type="ORF">ACG00X_08255</name>
</gene>
<dbReference type="PANTHER" id="PTHR37422:SF13">
    <property type="entry name" value="LIPOPOLYSACCHARIDE BIOSYNTHESIS PROTEIN PA4999-RELATED"/>
    <property type="match status" value="1"/>
</dbReference>
<evidence type="ECO:0000256" key="5">
    <source>
        <dbReference type="SAM" id="Phobius"/>
    </source>
</evidence>
<evidence type="ECO:0000256" key="4">
    <source>
        <dbReference type="ARBA" id="ARBA00023136"/>
    </source>
</evidence>
<keyword evidence="3 5" id="KW-1133">Transmembrane helix</keyword>
<reference evidence="7 8" key="1">
    <citation type="submission" date="2024-09" db="EMBL/GenBank/DDBJ databases">
        <title>Novel species of the genus Pelomonas and Roseateles isolated from streams.</title>
        <authorList>
            <person name="Lu H."/>
        </authorList>
    </citation>
    <scope>NUCLEOTIDE SEQUENCE [LARGE SCALE GENOMIC DNA]</scope>
    <source>
        <strain evidence="7 8">BYS96W</strain>
    </source>
</reference>
<evidence type="ECO:0000256" key="2">
    <source>
        <dbReference type="ARBA" id="ARBA00022692"/>
    </source>
</evidence>
<keyword evidence="4 5" id="KW-0472">Membrane</keyword>
<feature type="transmembrane region" description="Helical" evidence="5">
    <location>
        <begin position="454"/>
        <end position="476"/>
    </location>
</feature>
<keyword evidence="7" id="KW-0436">Ligase</keyword>
<accession>A0ABW7G4F2</accession>
<keyword evidence="2 5" id="KW-0812">Transmembrane</keyword>
<feature type="transmembrane region" description="Helical" evidence="5">
    <location>
        <begin position="482"/>
        <end position="499"/>
    </location>
</feature>
<dbReference type="EMBL" id="JBIGIA010000005">
    <property type="protein sequence ID" value="MFG6456824.1"/>
    <property type="molecule type" value="Genomic_DNA"/>
</dbReference>
<feature type="transmembrane region" description="Helical" evidence="5">
    <location>
        <begin position="73"/>
        <end position="91"/>
    </location>
</feature>
<feature type="transmembrane region" description="Helical" evidence="5">
    <location>
        <begin position="257"/>
        <end position="275"/>
    </location>
</feature>
<feature type="transmembrane region" description="Helical" evidence="5">
    <location>
        <begin position="12"/>
        <end position="36"/>
    </location>
</feature>
<feature type="transmembrane region" description="Helical" evidence="5">
    <location>
        <begin position="197"/>
        <end position="215"/>
    </location>
</feature>
<name>A0ABW7G4F2_9BURK</name>
<proteinExistence type="predicted"/>
<dbReference type="InterPro" id="IPR051533">
    <property type="entry name" value="WaaL-like"/>
</dbReference>
<dbReference type="RefSeq" id="WP_394487601.1">
    <property type="nucleotide sequence ID" value="NZ_JBIGIA010000005.1"/>
</dbReference>
<feature type="transmembrane region" description="Helical" evidence="5">
    <location>
        <begin position="132"/>
        <end position="149"/>
    </location>
</feature>
<protein>
    <submittedName>
        <fullName evidence="7">O-antigen ligase family protein</fullName>
    </submittedName>
</protein>
<keyword evidence="8" id="KW-1185">Reference proteome</keyword>
<evidence type="ECO:0000256" key="1">
    <source>
        <dbReference type="ARBA" id="ARBA00004141"/>
    </source>
</evidence>
<feature type="transmembrane region" description="Helical" evidence="5">
    <location>
        <begin position="161"/>
        <end position="185"/>
    </location>
</feature>
<feature type="domain" description="O-antigen ligase-related" evidence="6">
    <location>
        <begin position="290"/>
        <end position="434"/>
    </location>
</feature>
<feature type="transmembrane region" description="Helical" evidence="5">
    <location>
        <begin position="103"/>
        <end position="120"/>
    </location>
</feature>
<feature type="transmembrane region" description="Helical" evidence="5">
    <location>
        <begin position="417"/>
        <end position="442"/>
    </location>
</feature>